<keyword evidence="1" id="KW-0175">Coiled coil</keyword>
<sequence>MKDRDERPFDAELFEDLRVIRKRLADDLSIPPYAVFHDRTLKEMARRYPQSLEAFAAIPGVGNAKLQKFGEIFIAAIGNRRNGRPGGEVPECPPAMAGEGRMVAAGDAAATPGGEHPEPAVQPGTPDHPRTPDEIPDDRLLEEAYALQGYIRELREELREAEELHKALLERAHGLGIRENEAYAVRQRSADGAISSRNGSTSATRRSS</sequence>
<protein>
    <submittedName>
        <fullName evidence="4">ATP-dependent DNA helicase RecQ</fullName>
        <ecNumber evidence="4">3.6.4.12</ecNumber>
    </submittedName>
</protein>
<dbReference type="RefSeq" id="WP_074370735.1">
    <property type="nucleotide sequence ID" value="NZ_FMID01000061.1"/>
</dbReference>
<keyword evidence="4" id="KW-0347">Helicase</keyword>
<dbReference type="GO" id="GO:0016787">
    <property type="term" value="F:hydrolase activity"/>
    <property type="evidence" value="ECO:0007669"/>
    <property type="project" value="UniProtKB-KW"/>
</dbReference>
<dbReference type="GO" id="GO:0003676">
    <property type="term" value="F:nucleic acid binding"/>
    <property type="evidence" value="ECO:0007669"/>
    <property type="project" value="InterPro"/>
</dbReference>
<evidence type="ECO:0000256" key="1">
    <source>
        <dbReference type="SAM" id="Coils"/>
    </source>
</evidence>
<dbReference type="Gene3D" id="1.10.150.80">
    <property type="entry name" value="HRDC domain"/>
    <property type="match status" value="1"/>
</dbReference>
<dbReference type="SMART" id="SM00341">
    <property type="entry name" value="HRDC"/>
    <property type="match status" value="1"/>
</dbReference>
<dbReference type="InterPro" id="IPR002121">
    <property type="entry name" value="HRDC_dom"/>
</dbReference>
<feature type="coiled-coil region" evidence="1">
    <location>
        <begin position="144"/>
        <end position="171"/>
    </location>
</feature>
<evidence type="ECO:0000256" key="2">
    <source>
        <dbReference type="SAM" id="MobiDB-lite"/>
    </source>
</evidence>
<dbReference type="GO" id="GO:0003678">
    <property type="term" value="F:DNA helicase activity"/>
    <property type="evidence" value="ECO:0007669"/>
    <property type="project" value="UniProtKB-EC"/>
</dbReference>
<dbReference type="Proteomes" id="UP000184671">
    <property type="component" value="Unassembled WGS sequence"/>
</dbReference>
<dbReference type="PROSITE" id="PS50967">
    <property type="entry name" value="HRDC"/>
    <property type="match status" value="1"/>
</dbReference>
<dbReference type="GO" id="GO:0000166">
    <property type="term" value="F:nucleotide binding"/>
    <property type="evidence" value="ECO:0007669"/>
    <property type="project" value="InterPro"/>
</dbReference>
<keyword evidence="4" id="KW-0067">ATP-binding</keyword>
<dbReference type="EC" id="3.6.4.12" evidence="4"/>
<organism evidence="4 5">
    <name type="scientific">Methanoculleus chikugoensis</name>
    <dbReference type="NCBI Taxonomy" id="118126"/>
    <lineage>
        <taxon>Archaea</taxon>
        <taxon>Methanobacteriati</taxon>
        <taxon>Methanobacteriota</taxon>
        <taxon>Stenosarchaea group</taxon>
        <taxon>Methanomicrobia</taxon>
        <taxon>Methanomicrobiales</taxon>
        <taxon>Methanomicrobiaceae</taxon>
        <taxon>Methanoculleus</taxon>
    </lineage>
</organism>
<gene>
    <name evidence="4" type="primary">recQ_4</name>
    <name evidence="4" type="ORF">L21_2468</name>
</gene>
<dbReference type="InterPro" id="IPR044876">
    <property type="entry name" value="HRDC_dom_sf"/>
</dbReference>
<dbReference type="InterPro" id="IPR010997">
    <property type="entry name" value="HRDC-like_sf"/>
</dbReference>
<evidence type="ECO:0000313" key="5">
    <source>
        <dbReference type="Proteomes" id="UP000184671"/>
    </source>
</evidence>
<proteinExistence type="predicted"/>
<accession>A0A1M4MNM9</accession>
<keyword evidence="4" id="KW-0547">Nucleotide-binding</keyword>
<dbReference type="STRING" id="118126.L21_2468"/>
<feature type="region of interest" description="Disordered" evidence="2">
    <location>
        <begin position="107"/>
        <end position="132"/>
    </location>
</feature>
<feature type="domain" description="HRDC" evidence="3">
    <location>
        <begin position="7"/>
        <end position="87"/>
    </location>
</feature>
<dbReference type="SUPFAM" id="SSF47819">
    <property type="entry name" value="HRDC-like"/>
    <property type="match status" value="1"/>
</dbReference>
<dbReference type="Pfam" id="PF00570">
    <property type="entry name" value="HRDC"/>
    <property type="match status" value="1"/>
</dbReference>
<keyword evidence="4" id="KW-0378">Hydrolase</keyword>
<dbReference type="OrthoDB" id="386452at2157"/>
<evidence type="ECO:0000313" key="4">
    <source>
        <dbReference type="EMBL" id="SCL76534.1"/>
    </source>
</evidence>
<reference evidence="4 5" key="1">
    <citation type="submission" date="2016-08" db="EMBL/GenBank/DDBJ databases">
        <authorList>
            <person name="Seilhamer J.J."/>
        </authorList>
    </citation>
    <scope>NUCLEOTIDE SEQUENCE [LARGE SCALE GENOMIC DNA]</scope>
    <source>
        <strain evidence="4">L21-II-0</strain>
    </source>
</reference>
<feature type="region of interest" description="Disordered" evidence="2">
    <location>
        <begin position="186"/>
        <end position="208"/>
    </location>
</feature>
<name>A0A1M4MNM9_9EURY</name>
<dbReference type="EMBL" id="FMID01000061">
    <property type="protein sequence ID" value="SCL76534.1"/>
    <property type="molecule type" value="Genomic_DNA"/>
</dbReference>
<dbReference type="AlphaFoldDB" id="A0A1M4MNM9"/>
<feature type="compositionally biased region" description="Polar residues" evidence="2">
    <location>
        <begin position="195"/>
        <end position="208"/>
    </location>
</feature>
<evidence type="ECO:0000259" key="3">
    <source>
        <dbReference type="PROSITE" id="PS50967"/>
    </source>
</evidence>